<reference evidence="2 3" key="1">
    <citation type="submission" date="2015-09" db="EMBL/GenBank/DDBJ databases">
        <authorList>
            <consortium name="Pathogen Informatics"/>
        </authorList>
    </citation>
    <scope>NUCLEOTIDE SEQUENCE [LARGE SCALE GENOMIC DNA]</scope>
    <source>
        <strain evidence="2 3">2789STDY5608837</strain>
    </source>
</reference>
<feature type="transmembrane region" description="Helical" evidence="1">
    <location>
        <begin position="154"/>
        <end position="172"/>
    </location>
</feature>
<feature type="transmembrane region" description="Helical" evidence="1">
    <location>
        <begin position="124"/>
        <end position="142"/>
    </location>
</feature>
<proteinExistence type="predicted"/>
<feature type="transmembrane region" description="Helical" evidence="1">
    <location>
        <begin position="236"/>
        <end position="253"/>
    </location>
</feature>
<accession>A0A174HDX9</accession>
<keyword evidence="1" id="KW-0812">Transmembrane</keyword>
<keyword evidence="1" id="KW-1133">Transmembrane helix</keyword>
<evidence type="ECO:0000313" key="3">
    <source>
        <dbReference type="Proteomes" id="UP000095409"/>
    </source>
</evidence>
<dbReference type="AlphaFoldDB" id="A0A174HDX9"/>
<feature type="transmembrane region" description="Helical" evidence="1">
    <location>
        <begin position="98"/>
        <end position="118"/>
    </location>
</feature>
<feature type="transmembrane region" description="Helical" evidence="1">
    <location>
        <begin position="12"/>
        <end position="29"/>
    </location>
</feature>
<evidence type="ECO:0000313" key="2">
    <source>
        <dbReference type="EMBL" id="CUO71536.1"/>
    </source>
</evidence>
<feature type="transmembrane region" description="Helical" evidence="1">
    <location>
        <begin position="49"/>
        <end position="72"/>
    </location>
</feature>
<sequence>MEQTIKFTKKNTLAVKGIAISFLLCYHCFSQTARMGGAEVSFWPLPQNLAMLISLCMVHCVGMFAFLSVYGLTLSMKSKYPEYDFDGHTATLFVLKRYVKLVLTFLVPFVFCVGVTFVTDTFRYPAGMFANIISIIMDFFGVGHMFGGRMLVSTWWYLSLEVLLIFFLPVALQIYRKYSWLIVMLFLLPGSFLIEKHVHLTKYLFIVPLAICFADQQVFERLKSWKPLKSQALSKFLKFVVSTGMILALLMLWNSRWALERFEFMLNGLIPVAIIYWAYEFLLDIPGLHQLLEFLGKYSATVFYIHTFIRTLWLRDFTYSLGHAAVIWLFLMGSSILIAVFLDVVKKLIHYEKISNVVIDGFIGWADRTLW</sequence>
<dbReference type="Proteomes" id="UP000095409">
    <property type="component" value="Unassembled WGS sequence"/>
</dbReference>
<organism evidence="2 3">
    <name type="scientific">Blautia obeum</name>
    <dbReference type="NCBI Taxonomy" id="40520"/>
    <lineage>
        <taxon>Bacteria</taxon>
        <taxon>Bacillati</taxon>
        <taxon>Bacillota</taxon>
        <taxon>Clostridia</taxon>
        <taxon>Lachnospirales</taxon>
        <taxon>Lachnospiraceae</taxon>
        <taxon>Blautia</taxon>
    </lineage>
</organism>
<feature type="transmembrane region" description="Helical" evidence="1">
    <location>
        <begin position="325"/>
        <end position="345"/>
    </location>
</feature>
<gene>
    <name evidence="2" type="ORF">ERS852394_02835</name>
</gene>
<keyword evidence="1" id="KW-0472">Membrane</keyword>
<protein>
    <recommendedName>
        <fullName evidence="4">Acyltransferase</fullName>
    </recommendedName>
</protein>
<feature type="transmembrane region" description="Helical" evidence="1">
    <location>
        <begin position="265"/>
        <end position="283"/>
    </location>
</feature>
<dbReference type="EMBL" id="CYZD01000020">
    <property type="protein sequence ID" value="CUO71536.1"/>
    <property type="molecule type" value="Genomic_DNA"/>
</dbReference>
<name>A0A174HDX9_9FIRM</name>
<evidence type="ECO:0000256" key="1">
    <source>
        <dbReference type="SAM" id="Phobius"/>
    </source>
</evidence>
<dbReference type="RefSeq" id="WP_022387816.1">
    <property type="nucleotide sequence ID" value="NZ_CP176627.1"/>
</dbReference>
<evidence type="ECO:0008006" key="4">
    <source>
        <dbReference type="Google" id="ProtNLM"/>
    </source>
</evidence>